<dbReference type="InterPro" id="IPR013324">
    <property type="entry name" value="RNA_pol_sigma_r3/r4-like"/>
</dbReference>
<dbReference type="PANTHER" id="PTHR30603:SF47">
    <property type="entry name" value="RNA POLYMERASE SIGMA FACTOR SIGD, CHLOROPLASTIC"/>
    <property type="match status" value="1"/>
</dbReference>
<keyword evidence="3" id="KW-0731">Sigma factor</keyword>
<keyword evidence="5" id="KW-0804">Transcription</keyword>
<dbReference type="InterPro" id="IPR007624">
    <property type="entry name" value="RNA_pol_sigma70_r3"/>
</dbReference>
<dbReference type="GO" id="GO:0006352">
    <property type="term" value="P:DNA-templated transcription initiation"/>
    <property type="evidence" value="ECO:0007669"/>
    <property type="project" value="InterPro"/>
</dbReference>
<dbReference type="CDD" id="cd06171">
    <property type="entry name" value="Sigma70_r4"/>
    <property type="match status" value="1"/>
</dbReference>
<dbReference type="STRING" id="49390.A0A068VDQ1"/>
<name>A0A068VDQ1_COFCA</name>
<dbReference type="OrthoDB" id="206108at2759"/>
<dbReference type="Pfam" id="PF04542">
    <property type="entry name" value="Sigma70_r2"/>
    <property type="match status" value="1"/>
</dbReference>
<evidence type="ECO:0000313" key="8">
    <source>
        <dbReference type="Proteomes" id="UP000295252"/>
    </source>
</evidence>
<gene>
    <name evidence="7" type="ORF">GSCOC_T00009437001</name>
</gene>
<evidence type="ECO:0000313" key="7">
    <source>
        <dbReference type="EMBL" id="CDP17818.1"/>
    </source>
</evidence>
<dbReference type="GO" id="GO:0016987">
    <property type="term" value="F:sigma factor activity"/>
    <property type="evidence" value="ECO:0007669"/>
    <property type="project" value="UniProtKB-KW"/>
</dbReference>
<dbReference type="SUPFAM" id="SSF88659">
    <property type="entry name" value="Sigma3 and sigma4 domains of RNA polymerase sigma factors"/>
    <property type="match status" value="2"/>
</dbReference>
<proteinExistence type="inferred from homology"/>
<dbReference type="Pfam" id="PF04545">
    <property type="entry name" value="Sigma70_r4"/>
    <property type="match status" value="1"/>
</dbReference>
<dbReference type="InParanoid" id="A0A068VDQ1"/>
<dbReference type="PRINTS" id="PR00046">
    <property type="entry name" value="SIGMA70FCT"/>
</dbReference>
<dbReference type="GO" id="GO:0071482">
    <property type="term" value="P:cellular response to light stimulus"/>
    <property type="evidence" value="ECO:0007669"/>
    <property type="project" value="EnsemblPlants"/>
</dbReference>
<evidence type="ECO:0000256" key="2">
    <source>
        <dbReference type="ARBA" id="ARBA00023015"/>
    </source>
</evidence>
<dbReference type="InterPro" id="IPR007627">
    <property type="entry name" value="RNA_pol_sigma70_r2"/>
</dbReference>
<dbReference type="Gene3D" id="1.10.10.10">
    <property type="entry name" value="Winged helix-like DNA-binding domain superfamily/Winged helix DNA-binding domain"/>
    <property type="match status" value="2"/>
</dbReference>
<dbReference type="FunCoup" id="A0A068VDQ1">
    <property type="interactions" value="538"/>
</dbReference>
<comment type="similarity">
    <text evidence="1">Belongs to the sigma-70 factor family.</text>
</comment>
<dbReference type="Pfam" id="PF04539">
    <property type="entry name" value="Sigma70_r3"/>
    <property type="match status" value="1"/>
</dbReference>
<dbReference type="EMBL" id="HG739265">
    <property type="protein sequence ID" value="CDP17818.1"/>
    <property type="molecule type" value="Genomic_DNA"/>
</dbReference>
<dbReference type="InterPro" id="IPR007630">
    <property type="entry name" value="RNA_pol_sigma70_r4"/>
</dbReference>
<keyword evidence="4" id="KW-0238">DNA-binding</keyword>
<dbReference type="GO" id="GO:0003677">
    <property type="term" value="F:DNA binding"/>
    <property type="evidence" value="ECO:0007669"/>
    <property type="project" value="UniProtKB-KW"/>
</dbReference>
<dbReference type="InterPro" id="IPR014284">
    <property type="entry name" value="RNA_pol_sigma-70_dom"/>
</dbReference>
<evidence type="ECO:0000256" key="1">
    <source>
        <dbReference type="ARBA" id="ARBA00007788"/>
    </source>
</evidence>
<organism evidence="7 8">
    <name type="scientific">Coffea canephora</name>
    <name type="common">Robusta coffee</name>
    <dbReference type="NCBI Taxonomy" id="49390"/>
    <lineage>
        <taxon>Eukaryota</taxon>
        <taxon>Viridiplantae</taxon>
        <taxon>Streptophyta</taxon>
        <taxon>Embryophyta</taxon>
        <taxon>Tracheophyta</taxon>
        <taxon>Spermatophyta</taxon>
        <taxon>Magnoliopsida</taxon>
        <taxon>eudicotyledons</taxon>
        <taxon>Gunneridae</taxon>
        <taxon>Pentapetalae</taxon>
        <taxon>asterids</taxon>
        <taxon>lamiids</taxon>
        <taxon>Gentianales</taxon>
        <taxon>Rubiaceae</taxon>
        <taxon>Ixoroideae</taxon>
        <taxon>Gardenieae complex</taxon>
        <taxon>Bertiereae - Coffeeae clade</taxon>
        <taxon>Coffeeae</taxon>
        <taxon>Coffea</taxon>
    </lineage>
</organism>
<dbReference type="InterPro" id="IPR036388">
    <property type="entry name" value="WH-like_DNA-bd_sf"/>
</dbReference>
<sequence length="445" mass="50318">MAISGCSSTNHSSTLPTISFSYYSPTKSCHQVFNNLHLPPSHSSSKHALKSTPEATFATSTATHEGVTLTIDAAKAARAAVASAFEIENFLDFREWKKDDEEKTWRNGVLMRRKRRRKRRKAFSESLENEKVIMNVAIKPTNSGQYLTPKQEAEYTLCLKEEARVEAVRKRIEETTENEVTFAQWAKAAGMSKNSLDKVLCDGREAQERITRCYRRLVISVASSYQGKGLSLQDLIQEGNLGLLHGAKKFNPEKGYKLSTYVYWWIRQAITKAIAKKSKITRLPGSVSELVPRICEANAVLSRRLRKLPTCQEIAEAVKRDMSTVWLALERNREPISLDQPIVAGASMSLQEIVAGPDETTPEAIVKKQFMKRDIEKLLKGLCDREVNILRLYYGLNGNTPQSFEEIGRQLELSRERVRQISCTALTKLRQTSMVNDLITYILHS</sequence>
<dbReference type="InterPro" id="IPR013325">
    <property type="entry name" value="RNA_pol_sigma_r2"/>
</dbReference>
<dbReference type="NCBIfam" id="TIGR02937">
    <property type="entry name" value="sigma70-ECF"/>
    <property type="match status" value="1"/>
</dbReference>
<reference evidence="8" key="1">
    <citation type="journal article" date="2014" name="Science">
        <title>The coffee genome provides insight into the convergent evolution of caffeine biosynthesis.</title>
        <authorList>
            <person name="Denoeud F."/>
            <person name="Carretero-Paulet L."/>
            <person name="Dereeper A."/>
            <person name="Droc G."/>
            <person name="Guyot R."/>
            <person name="Pietrella M."/>
            <person name="Zheng C."/>
            <person name="Alberti A."/>
            <person name="Anthony F."/>
            <person name="Aprea G."/>
            <person name="Aury J.M."/>
            <person name="Bento P."/>
            <person name="Bernard M."/>
            <person name="Bocs S."/>
            <person name="Campa C."/>
            <person name="Cenci A."/>
            <person name="Combes M.C."/>
            <person name="Crouzillat D."/>
            <person name="Da Silva C."/>
            <person name="Daddiego L."/>
            <person name="De Bellis F."/>
            <person name="Dussert S."/>
            <person name="Garsmeur O."/>
            <person name="Gayraud T."/>
            <person name="Guignon V."/>
            <person name="Jahn K."/>
            <person name="Jamilloux V."/>
            <person name="Joet T."/>
            <person name="Labadie K."/>
            <person name="Lan T."/>
            <person name="Leclercq J."/>
            <person name="Lepelley M."/>
            <person name="Leroy T."/>
            <person name="Li L.T."/>
            <person name="Librado P."/>
            <person name="Lopez L."/>
            <person name="Munoz A."/>
            <person name="Noel B."/>
            <person name="Pallavicini A."/>
            <person name="Perrotta G."/>
            <person name="Poncet V."/>
            <person name="Pot D."/>
            <person name="Priyono X."/>
            <person name="Rigoreau M."/>
            <person name="Rouard M."/>
            <person name="Rozas J."/>
            <person name="Tranchant-Dubreuil C."/>
            <person name="VanBuren R."/>
            <person name="Zhang Q."/>
            <person name="Andrade A.C."/>
            <person name="Argout X."/>
            <person name="Bertrand B."/>
            <person name="de Kochko A."/>
            <person name="Graziosi G."/>
            <person name="Henry R.J."/>
            <person name="Jayarama X."/>
            <person name="Ming R."/>
            <person name="Nagai C."/>
            <person name="Rounsley S."/>
            <person name="Sankoff D."/>
            <person name="Giuliano G."/>
            <person name="Albert V.A."/>
            <person name="Wincker P."/>
            <person name="Lashermes P."/>
        </authorList>
    </citation>
    <scope>NUCLEOTIDE SEQUENCE [LARGE SCALE GENOMIC DNA]</scope>
    <source>
        <strain evidence="8">cv. DH200-94</strain>
    </source>
</reference>
<accession>A0A068VDQ1</accession>
<dbReference type="OMA" id="AFFKEMA"/>
<dbReference type="Proteomes" id="UP000295252">
    <property type="component" value="Chromosome IV"/>
</dbReference>
<keyword evidence="8" id="KW-1185">Reference proteome</keyword>
<dbReference type="Gene3D" id="1.20.120.1810">
    <property type="match status" value="1"/>
</dbReference>
<dbReference type="PhylomeDB" id="A0A068VDQ1"/>
<dbReference type="AlphaFoldDB" id="A0A068VDQ1"/>
<dbReference type="InterPro" id="IPR050239">
    <property type="entry name" value="Sigma-70_RNA_pol_init_factors"/>
</dbReference>
<protein>
    <recommendedName>
        <fullName evidence="6">RNA polymerase sigma-70 domain-containing protein</fullName>
    </recommendedName>
</protein>
<evidence type="ECO:0000256" key="4">
    <source>
        <dbReference type="ARBA" id="ARBA00023125"/>
    </source>
</evidence>
<keyword evidence="2" id="KW-0805">Transcription regulation</keyword>
<dbReference type="Gramene" id="CDP17818">
    <property type="protein sequence ID" value="CDP17818"/>
    <property type="gene ID" value="GSCOC_T00009437001"/>
</dbReference>
<dbReference type="PANTHER" id="PTHR30603">
    <property type="entry name" value="RNA POLYMERASE SIGMA FACTOR RPO"/>
    <property type="match status" value="1"/>
</dbReference>
<dbReference type="InterPro" id="IPR000943">
    <property type="entry name" value="RNA_pol_sigma70"/>
</dbReference>
<feature type="domain" description="RNA polymerase sigma-70" evidence="6">
    <location>
        <begin position="234"/>
        <end position="247"/>
    </location>
</feature>
<evidence type="ECO:0000256" key="3">
    <source>
        <dbReference type="ARBA" id="ARBA00023082"/>
    </source>
</evidence>
<dbReference type="PROSITE" id="PS00715">
    <property type="entry name" value="SIGMA70_1"/>
    <property type="match status" value="1"/>
</dbReference>
<dbReference type="SUPFAM" id="SSF88946">
    <property type="entry name" value="Sigma2 domain of RNA polymerase sigma factors"/>
    <property type="match status" value="1"/>
</dbReference>
<evidence type="ECO:0000256" key="5">
    <source>
        <dbReference type="ARBA" id="ARBA00023163"/>
    </source>
</evidence>
<evidence type="ECO:0000259" key="6">
    <source>
        <dbReference type="PROSITE" id="PS00715"/>
    </source>
</evidence>